<comment type="caution">
    <text evidence="3">The sequence shown here is derived from an EMBL/GenBank/DDBJ whole genome shotgun (WGS) entry which is preliminary data.</text>
</comment>
<dbReference type="Proteomes" id="UP001381693">
    <property type="component" value="Unassembled WGS sequence"/>
</dbReference>
<dbReference type="Gene3D" id="1.10.238.10">
    <property type="entry name" value="EF-hand"/>
    <property type="match status" value="1"/>
</dbReference>
<feature type="domain" description="EF-hand" evidence="2">
    <location>
        <begin position="128"/>
        <end position="163"/>
    </location>
</feature>
<proteinExistence type="predicted"/>
<dbReference type="InterPro" id="IPR050230">
    <property type="entry name" value="CALM/Myosin/TropC-like"/>
</dbReference>
<dbReference type="InterPro" id="IPR002048">
    <property type="entry name" value="EF_hand_dom"/>
</dbReference>
<dbReference type="CDD" id="cd00051">
    <property type="entry name" value="EFh"/>
    <property type="match status" value="1"/>
</dbReference>
<dbReference type="InterPro" id="IPR011992">
    <property type="entry name" value="EF-hand-dom_pair"/>
</dbReference>
<dbReference type="GO" id="GO:0016460">
    <property type="term" value="C:myosin II complex"/>
    <property type="evidence" value="ECO:0007669"/>
    <property type="project" value="TreeGrafter"/>
</dbReference>
<dbReference type="GO" id="GO:0005509">
    <property type="term" value="F:calcium ion binding"/>
    <property type="evidence" value="ECO:0007669"/>
    <property type="project" value="InterPro"/>
</dbReference>
<dbReference type="Pfam" id="PF13499">
    <property type="entry name" value="EF-hand_7"/>
    <property type="match status" value="1"/>
</dbReference>
<evidence type="ECO:0000313" key="4">
    <source>
        <dbReference type="Proteomes" id="UP001381693"/>
    </source>
</evidence>
<dbReference type="FunFam" id="1.10.238.10:FF:000001">
    <property type="entry name" value="Calmodulin 1"/>
    <property type="match status" value="1"/>
</dbReference>
<dbReference type="SMART" id="SM00054">
    <property type="entry name" value="EFh"/>
    <property type="match status" value="3"/>
</dbReference>
<reference evidence="3 4" key="1">
    <citation type="submission" date="2023-11" db="EMBL/GenBank/DDBJ databases">
        <title>Halocaridina rubra genome assembly.</title>
        <authorList>
            <person name="Smith C."/>
        </authorList>
    </citation>
    <scope>NUCLEOTIDE SEQUENCE [LARGE SCALE GENOMIC DNA]</scope>
    <source>
        <strain evidence="3">EP-1</strain>
        <tissue evidence="3">Whole</tissue>
    </source>
</reference>
<dbReference type="PANTHER" id="PTHR23048">
    <property type="entry name" value="MYOSIN LIGHT CHAIN 1, 3"/>
    <property type="match status" value="1"/>
</dbReference>
<organism evidence="3 4">
    <name type="scientific">Halocaridina rubra</name>
    <name type="common">Hawaiian red shrimp</name>
    <dbReference type="NCBI Taxonomy" id="373956"/>
    <lineage>
        <taxon>Eukaryota</taxon>
        <taxon>Metazoa</taxon>
        <taxon>Ecdysozoa</taxon>
        <taxon>Arthropoda</taxon>
        <taxon>Crustacea</taxon>
        <taxon>Multicrustacea</taxon>
        <taxon>Malacostraca</taxon>
        <taxon>Eumalacostraca</taxon>
        <taxon>Eucarida</taxon>
        <taxon>Decapoda</taxon>
        <taxon>Pleocyemata</taxon>
        <taxon>Caridea</taxon>
        <taxon>Atyoidea</taxon>
        <taxon>Atyidae</taxon>
        <taxon>Halocaridina</taxon>
    </lineage>
</organism>
<name>A0AAN8ZUM1_HALRR</name>
<protein>
    <recommendedName>
        <fullName evidence="2">EF-hand domain-containing protein</fullName>
    </recommendedName>
</protein>
<evidence type="ECO:0000313" key="3">
    <source>
        <dbReference type="EMBL" id="KAK7051431.1"/>
    </source>
</evidence>
<keyword evidence="4" id="KW-1185">Reference proteome</keyword>
<accession>A0AAN8ZUM1</accession>
<dbReference type="SUPFAM" id="SSF47473">
    <property type="entry name" value="EF-hand"/>
    <property type="match status" value="1"/>
</dbReference>
<dbReference type="AlphaFoldDB" id="A0AAN8ZUM1"/>
<gene>
    <name evidence="3" type="ORF">SK128_017748</name>
</gene>
<sequence length="239" mass="26972">MPVLNNVQYLVFKWLSGQTQTIPFPQKRRPRKQETDRARAKTPPGQILQLTISQLQTGSKKTAVIREPQLQKDVIQGSGTAKSESTIALVKPDNELRKLVGGIESCADGTIEFNEFLQMMSKKLKDIGNEDELKEAFKVFDKKNSGYLSSTELRHVMTSMGEKLSEQEVEDMIKEATPNGDGKVNYEVQEGCNLQARSHQSYFTSDGIREDVTLEQSKQAVDRLIINQNEVEFTYLALI</sequence>
<evidence type="ECO:0000259" key="2">
    <source>
        <dbReference type="PROSITE" id="PS50222"/>
    </source>
</evidence>
<dbReference type="PROSITE" id="PS50222">
    <property type="entry name" value="EF_HAND_2"/>
    <property type="match status" value="1"/>
</dbReference>
<evidence type="ECO:0000256" key="1">
    <source>
        <dbReference type="ARBA" id="ARBA00022737"/>
    </source>
</evidence>
<keyword evidence="1" id="KW-0677">Repeat</keyword>
<dbReference type="PANTHER" id="PTHR23048:SF0">
    <property type="entry name" value="CALMODULIN LIKE 3"/>
    <property type="match status" value="1"/>
</dbReference>
<dbReference type="EMBL" id="JAXCGZ010021414">
    <property type="protein sequence ID" value="KAK7051431.1"/>
    <property type="molecule type" value="Genomic_DNA"/>
</dbReference>